<protein>
    <recommendedName>
        <fullName evidence="3">HicB-like antitoxin of toxin-antitoxin system domain-containing protein</fullName>
    </recommendedName>
</protein>
<sequence length="102" mass="11511">MRTEVANRLTMTKSLVSARREPESQDRYAWVWVFPLQDGTFRVSTVEIPKNLVDEDICFAEEDIERVQVAVVATLEAVDSAVSDLGVDPNSLDAPWKNDFPL</sequence>
<name>A0ABU2Z3B4_9ACTN</name>
<dbReference type="RefSeq" id="WP_033531822.1">
    <property type="nucleotide sequence ID" value="NZ_JAVRFJ010000026.1"/>
</dbReference>
<accession>A0ABU2Z3B4</accession>
<dbReference type="EMBL" id="JAVRFJ010000026">
    <property type="protein sequence ID" value="MDT0571073.1"/>
    <property type="molecule type" value="Genomic_DNA"/>
</dbReference>
<keyword evidence="2" id="KW-1185">Reference proteome</keyword>
<evidence type="ECO:0000313" key="1">
    <source>
        <dbReference type="EMBL" id="MDT0571073.1"/>
    </source>
</evidence>
<dbReference type="Proteomes" id="UP001180737">
    <property type="component" value="Unassembled WGS sequence"/>
</dbReference>
<organism evidence="1 2">
    <name type="scientific">Streptomyces gottesmaniae</name>
    <dbReference type="NCBI Taxonomy" id="3075518"/>
    <lineage>
        <taxon>Bacteria</taxon>
        <taxon>Bacillati</taxon>
        <taxon>Actinomycetota</taxon>
        <taxon>Actinomycetes</taxon>
        <taxon>Kitasatosporales</taxon>
        <taxon>Streptomycetaceae</taxon>
        <taxon>Streptomyces</taxon>
    </lineage>
</organism>
<gene>
    <name evidence="1" type="ORF">RM704_27030</name>
</gene>
<comment type="caution">
    <text evidence="1">The sequence shown here is derived from an EMBL/GenBank/DDBJ whole genome shotgun (WGS) entry which is preliminary data.</text>
</comment>
<evidence type="ECO:0008006" key="3">
    <source>
        <dbReference type="Google" id="ProtNLM"/>
    </source>
</evidence>
<proteinExistence type="predicted"/>
<reference evidence="1" key="1">
    <citation type="submission" date="2024-05" db="EMBL/GenBank/DDBJ databases">
        <title>30 novel species of actinomycetes from the DSMZ collection.</title>
        <authorList>
            <person name="Nouioui I."/>
        </authorList>
    </citation>
    <scope>NUCLEOTIDE SEQUENCE</scope>
    <source>
        <strain evidence="1">DSM 3412</strain>
    </source>
</reference>
<evidence type="ECO:0000313" key="2">
    <source>
        <dbReference type="Proteomes" id="UP001180737"/>
    </source>
</evidence>